<accession>A0A1M4T9J1</accession>
<proteinExistence type="predicted"/>
<protein>
    <submittedName>
        <fullName evidence="2">Uncharacterized protein</fullName>
    </submittedName>
</protein>
<sequence length="139" mass="15134">MKTLLTALFIAVPAALSSSLLVAEETTEASICEAKDMTSVSYMENLQPNSDVDVGAIYQAKTEQLIAFAEKYNLEDFQIINQDASVSANCCGNYGSQISMNYTVTYKPSYSAFTAFHKYGGTGMVSTYRVGMENCPITK</sequence>
<organism evidence="2 3">
    <name type="scientific">Marinomonas polaris DSM 16579</name>
    <dbReference type="NCBI Taxonomy" id="1122206"/>
    <lineage>
        <taxon>Bacteria</taxon>
        <taxon>Pseudomonadati</taxon>
        <taxon>Pseudomonadota</taxon>
        <taxon>Gammaproteobacteria</taxon>
        <taxon>Oceanospirillales</taxon>
        <taxon>Oceanospirillaceae</taxon>
        <taxon>Marinomonas</taxon>
    </lineage>
</organism>
<dbReference type="RefSeq" id="WP_072837898.1">
    <property type="nucleotide sequence ID" value="NZ_FQVF01000002.1"/>
</dbReference>
<name>A0A1M4T9J1_9GAMM</name>
<keyword evidence="3" id="KW-1185">Reference proteome</keyword>
<gene>
    <name evidence="2" type="ORF">SAMN02745753_00240</name>
</gene>
<feature type="signal peptide" evidence="1">
    <location>
        <begin position="1"/>
        <end position="23"/>
    </location>
</feature>
<evidence type="ECO:0000256" key="1">
    <source>
        <dbReference type="SAM" id="SignalP"/>
    </source>
</evidence>
<reference evidence="3" key="1">
    <citation type="submission" date="2016-11" db="EMBL/GenBank/DDBJ databases">
        <authorList>
            <person name="Varghese N."/>
            <person name="Submissions S."/>
        </authorList>
    </citation>
    <scope>NUCLEOTIDE SEQUENCE [LARGE SCALE GENOMIC DNA]</scope>
    <source>
        <strain evidence="3">DSM 16579</strain>
    </source>
</reference>
<dbReference type="Proteomes" id="UP000184517">
    <property type="component" value="Unassembled WGS sequence"/>
</dbReference>
<evidence type="ECO:0000313" key="2">
    <source>
        <dbReference type="EMBL" id="SHE41105.1"/>
    </source>
</evidence>
<evidence type="ECO:0000313" key="3">
    <source>
        <dbReference type="Proteomes" id="UP000184517"/>
    </source>
</evidence>
<dbReference type="OrthoDB" id="6104134at2"/>
<feature type="chain" id="PRO_5012861048" evidence="1">
    <location>
        <begin position="24"/>
        <end position="139"/>
    </location>
</feature>
<keyword evidence="1" id="KW-0732">Signal</keyword>
<dbReference type="AlphaFoldDB" id="A0A1M4T9J1"/>
<dbReference type="EMBL" id="FQVF01000002">
    <property type="protein sequence ID" value="SHE41105.1"/>
    <property type="molecule type" value="Genomic_DNA"/>
</dbReference>